<reference evidence="2" key="1">
    <citation type="submission" date="2014-09" db="EMBL/GenBank/DDBJ databases">
        <authorList>
            <person name="Magalhaes I.L.F."/>
            <person name="Oliveira U."/>
            <person name="Santos F.R."/>
            <person name="Vidigal T.H.D.A."/>
            <person name="Brescovit A.D."/>
            <person name="Santos A.J."/>
        </authorList>
    </citation>
    <scope>NUCLEOTIDE SEQUENCE</scope>
    <source>
        <tissue evidence="2">Shoot tissue taken approximately 20 cm above the soil surface</tissue>
    </source>
</reference>
<name>A0A0A9CUQ1_ARUDO</name>
<feature type="region of interest" description="Disordered" evidence="1">
    <location>
        <begin position="1"/>
        <end position="49"/>
    </location>
</feature>
<dbReference type="EMBL" id="GBRH01219757">
    <property type="protein sequence ID" value="JAD78138.1"/>
    <property type="molecule type" value="Transcribed_RNA"/>
</dbReference>
<proteinExistence type="predicted"/>
<feature type="compositionally biased region" description="Basic and acidic residues" evidence="1">
    <location>
        <begin position="40"/>
        <end position="49"/>
    </location>
</feature>
<accession>A0A0A9CUQ1</accession>
<dbReference type="AlphaFoldDB" id="A0A0A9CUQ1"/>
<sequence length="112" mass="12900">MQSKMGNWGPKLAKQQQQHSSNDLDKPGAQKQAPSFLGGEEQHRGGKEQRVVLVSEAIFSKKKRTNISAESNKNKTRKDQKVCKISRMYQIIDRINGYNILEQFYFNLKSTR</sequence>
<organism evidence="2">
    <name type="scientific">Arundo donax</name>
    <name type="common">Giant reed</name>
    <name type="synonym">Donax arundinaceus</name>
    <dbReference type="NCBI Taxonomy" id="35708"/>
    <lineage>
        <taxon>Eukaryota</taxon>
        <taxon>Viridiplantae</taxon>
        <taxon>Streptophyta</taxon>
        <taxon>Embryophyta</taxon>
        <taxon>Tracheophyta</taxon>
        <taxon>Spermatophyta</taxon>
        <taxon>Magnoliopsida</taxon>
        <taxon>Liliopsida</taxon>
        <taxon>Poales</taxon>
        <taxon>Poaceae</taxon>
        <taxon>PACMAD clade</taxon>
        <taxon>Arundinoideae</taxon>
        <taxon>Arundineae</taxon>
        <taxon>Arundo</taxon>
    </lineage>
</organism>
<reference evidence="2" key="2">
    <citation type="journal article" date="2015" name="Data Brief">
        <title>Shoot transcriptome of the giant reed, Arundo donax.</title>
        <authorList>
            <person name="Barrero R.A."/>
            <person name="Guerrero F.D."/>
            <person name="Moolhuijzen P."/>
            <person name="Goolsby J.A."/>
            <person name="Tidwell J."/>
            <person name="Bellgard S.E."/>
            <person name="Bellgard M.I."/>
        </authorList>
    </citation>
    <scope>NUCLEOTIDE SEQUENCE</scope>
    <source>
        <tissue evidence="2">Shoot tissue taken approximately 20 cm above the soil surface</tissue>
    </source>
</reference>
<evidence type="ECO:0000256" key="1">
    <source>
        <dbReference type="SAM" id="MobiDB-lite"/>
    </source>
</evidence>
<protein>
    <submittedName>
        <fullName evidence="2">Uncharacterized protein</fullName>
    </submittedName>
</protein>
<evidence type="ECO:0000313" key="2">
    <source>
        <dbReference type="EMBL" id="JAD78138.1"/>
    </source>
</evidence>